<dbReference type="InterPro" id="IPR023393">
    <property type="entry name" value="START-like_dom_sf"/>
</dbReference>
<dbReference type="GO" id="GO:0046488">
    <property type="term" value="P:phosphatidylinositol metabolic process"/>
    <property type="evidence" value="ECO:0007669"/>
    <property type="project" value="InterPro"/>
</dbReference>
<dbReference type="PANTHER" id="PTHR34060">
    <property type="entry name" value="POLYKETIDE CYCLASE / DEHYDRASE AND LIPID TRANSPORT PROTEIN"/>
    <property type="match status" value="1"/>
</dbReference>
<dbReference type="InterPro" id="IPR002498">
    <property type="entry name" value="PInositol-4-P-4/5-kinase_core"/>
</dbReference>
<dbReference type="Gene3D" id="3.30.810.10">
    <property type="entry name" value="2-Layer Sandwich"/>
    <property type="match status" value="1"/>
</dbReference>
<dbReference type="InterPro" id="IPR027483">
    <property type="entry name" value="PInositol-4-P-4/5-kinase_C_sf"/>
</dbReference>
<reference evidence="3" key="1">
    <citation type="submission" date="2023-08" db="EMBL/GenBank/DDBJ databases">
        <authorList>
            <person name="Chen Y."/>
            <person name="Shah S."/>
            <person name="Dougan E. K."/>
            <person name="Thang M."/>
            <person name="Chan C."/>
        </authorList>
    </citation>
    <scope>NUCLEOTIDE SEQUENCE</scope>
</reference>
<dbReference type="Proteomes" id="UP001178507">
    <property type="component" value="Unassembled WGS sequence"/>
</dbReference>
<dbReference type="SUPFAM" id="SSF56104">
    <property type="entry name" value="SAICAR synthase-like"/>
    <property type="match status" value="1"/>
</dbReference>
<accession>A0AA36ISB3</accession>
<feature type="domain" description="PIPK" evidence="2">
    <location>
        <begin position="694"/>
        <end position="856"/>
    </location>
</feature>
<dbReference type="AlphaFoldDB" id="A0AA36ISB3"/>
<dbReference type="PANTHER" id="PTHR34060:SF1">
    <property type="entry name" value="POLYKETIDE CYCLASE _ DEHYDRASE AND LIPID TRANSPORT PROTEIN"/>
    <property type="match status" value="1"/>
</dbReference>
<proteinExistence type="predicted"/>
<comment type="caution">
    <text evidence="3">The sequence shown here is derived from an EMBL/GenBank/DDBJ whole genome shotgun (WGS) entry which is preliminary data.</text>
</comment>
<keyword evidence="4" id="KW-1185">Reference proteome</keyword>
<sequence>MSLRAPAVTRTQTPEQPQPKRTQQPRSKHQSSGASKGLKQLLRILPLSLLRRLRKRQRRWRQAVLGREDEGRDREDKPVVLTDSVCLIPGGEPVVRLEDAPGNARRIFTGIDIRASVDEVWTVMTNYEKLESRIPNLAQNRVIRRFEEGGARLWQVGQAKWSVLGKDFFFRACTTLDVRLHPEGLPNEMSAGRSMCASSSEECRDYDRTLPLVRDVFPRPFSISVEGVPVRDITMQNVLDARSDFVHYRGVWRFQPLTGCAQEGEDMMRLTFSVECQPHWFLPVAPVEGRIAAAMAENMVAVRDFIEGRREIAKRLEEEPAEPPPHELQERLWQLVLEQHPEAARHEAFLGMPFNRQHLAARWPRLVKTLGISEQQALEILETDVTPLLVASDDVAEILSRLAAISSKEKALELIGIYPSLLANDVTKTRGLGISTIADILYAQQVQTVIEDVSKDAQGKIEEIELYSQIFAGLKPLVTGRLNAEGLQTVRRKMLEATAKLVPNDAFRVLLKRLAEAPDPLAFLFWQTRAGLSVALLLVQQPSLALSIAEHSPRLIPHLPSIYTRLSVLQPHVPGIVRILDPYLEVVRPHLDRIMERMDKIEPHLPFILLNLDVLAKHCGILLDYFDDLLPFATLDGEEEIRPAGREVELFNDHCFRLLRQKAQLSDGFINEGWSMASLAGGGGKGGTLMAKVGNFIVKELSAGDHKTLLQVTDSFGEHLRAGPSLLSPIFLHFRDKETKRCFFAMRNCVGKGPFQALYDLKGCADDKLLEKDGIPVTAVHKRIWNVPMWCSCTWSQDRRRYYEGKLEARQVDIPLPAEQREAFLLALRRDVSWLAGQNLMDYSLLVAIKEIKEEPSQGLPPGQPYIHETPLGF</sequence>
<evidence type="ECO:0000259" key="2">
    <source>
        <dbReference type="Pfam" id="PF01504"/>
    </source>
</evidence>
<evidence type="ECO:0000313" key="4">
    <source>
        <dbReference type="Proteomes" id="UP001178507"/>
    </source>
</evidence>
<dbReference type="Pfam" id="PF01504">
    <property type="entry name" value="PIP5K"/>
    <property type="match status" value="1"/>
</dbReference>
<dbReference type="EMBL" id="CAUJNA010002369">
    <property type="protein sequence ID" value="CAJ1392613.1"/>
    <property type="molecule type" value="Genomic_DNA"/>
</dbReference>
<feature type="region of interest" description="Disordered" evidence="1">
    <location>
        <begin position="1"/>
        <end position="37"/>
    </location>
</feature>
<name>A0AA36ISB3_9DINO</name>
<evidence type="ECO:0000256" key="1">
    <source>
        <dbReference type="SAM" id="MobiDB-lite"/>
    </source>
</evidence>
<dbReference type="Gene3D" id="3.30.530.20">
    <property type="match status" value="1"/>
</dbReference>
<evidence type="ECO:0000313" key="3">
    <source>
        <dbReference type="EMBL" id="CAJ1392613.1"/>
    </source>
</evidence>
<protein>
    <recommendedName>
        <fullName evidence="2">PIPK domain-containing protein</fullName>
    </recommendedName>
</protein>
<dbReference type="GO" id="GO:0052742">
    <property type="term" value="F:phosphatidylinositol kinase activity"/>
    <property type="evidence" value="ECO:0007669"/>
    <property type="project" value="InterPro"/>
</dbReference>
<organism evidence="3 4">
    <name type="scientific">Effrenium voratum</name>
    <dbReference type="NCBI Taxonomy" id="2562239"/>
    <lineage>
        <taxon>Eukaryota</taxon>
        <taxon>Sar</taxon>
        <taxon>Alveolata</taxon>
        <taxon>Dinophyceae</taxon>
        <taxon>Suessiales</taxon>
        <taxon>Symbiodiniaceae</taxon>
        <taxon>Effrenium</taxon>
    </lineage>
</organism>
<gene>
    <name evidence="3" type="ORF">EVOR1521_LOCUS17663</name>
</gene>
<feature type="compositionally biased region" description="Polar residues" evidence="1">
    <location>
        <begin position="9"/>
        <end position="34"/>
    </location>
</feature>
<dbReference type="SUPFAM" id="SSF55961">
    <property type="entry name" value="Bet v1-like"/>
    <property type="match status" value="1"/>
</dbReference>